<organism evidence="2 3">
    <name type="scientific">Lithospermum erythrorhizon</name>
    <name type="common">Purple gromwell</name>
    <name type="synonym">Lithospermum officinale var. erythrorhizon</name>
    <dbReference type="NCBI Taxonomy" id="34254"/>
    <lineage>
        <taxon>Eukaryota</taxon>
        <taxon>Viridiplantae</taxon>
        <taxon>Streptophyta</taxon>
        <taxon>Embryophyta</taxon>
        <taxon>Tracheophyta</taxon>
        <taxon>Spermatophyta</taxon>
        <taxon>Magnoliopsida</taxon>
        <taxon>eudicotyledons</taxon>
        <taxon>Gunneridae</taxon>
        <taxon>Pentapetalae</taxon>
        <taxon>asterids</taxon>
        <taxon>lamiids</taxon>
        <taxon>Boraginales</taxon>
        <taxon>Boraginaceae</taxon>
        <taxon>Boraginoideae</taxon>
        <taxon>Lithospermeae</taxon>
        <taxon>Lithospermum</taxon>
    </lineage>
</organism>
<evidence type="ECO:0000256" key="1">
    <source>
        <dbReference type="SAM" id="MobiDB-lite"/>
    </source>
</evidence>
<reference evidence="2 3" key="1">
    <citation type="submission" date="2024-01" db="EMBL/GenBank/DDBJ databases">
        <title>The complete chloroplast genome sequence of Lithospermum erythrorhizon: insights into the phylogenetic relationship among Boraginaceae species and the maternal lineages of purple gromwells.</title>
        <authorList>
            <person name="Okada T."/>
            <person name="Watanabe K."/>
        </authorList>
    </citation>
    <scope>NUCLEOTIDE SEQUENCE [LARGE SCALE GENOMIC DNA]</scope>
</reference>
<evidence type="ECO:0000313" key="2">
    <source>
        <dbReference type="EMBL" id="GAA0184609.1"/>
    </source>
</evidence>
<feature type="compositionally biased region" description="Low complexity" evidence="1">
    <location>
        <begin position="9"/>
        <end position="23"/>
    </location>
</feature>
<dbReference type="Proteomes" id="UP001454036">
    <property type="component" value="Unassembled WGS sequence"/>
</dbReference>
<accession>A0AAV3RVX5</accession>
<sequence>MALTCSSHPGGASIASSGDSSPSSIVTRSLHSSLLLGLSSTTSWVAACESGSISCAPELQVILPSFLWRCLDGHGLGLVNHPSDGNAQWSSIEIPNNLSIYKGRMLTADPPSTIILLILTSHRYPVMLSGRLWSPYSSGMSSFVKVTMKLRGTSGMAWDASGVVPTSGMSSISTFQLAFLEIFWPFDANWFDDGEGYVIDGELVFLQQYGSLAGELVSSAHDQVSFLSCEKETLPNATYA</sequence>
<name>A0AAV3RVX5_LITER</name>
<dbReference type="AlphaFoldDB" id="A0AAV3RVX5"/>
<comment type="caution">
    <text evidence="2">The sequence shown here is derived from an EMBL/GenBank/DDBJ whole genome shotgun (WGS) entry which is preliminary data.</text>
</comment>
<dbReference type="EMBL" id="BAABME010012022">
    <property type="protein sequence ID" value="GAA0184609.1"/>
    <property type="molecule type" value="Genomic_DNA"/>
</dbReference>
<protein>
    <submittedName>
        <fullName evidence="2">Uncharacterized protein</fullName>
    </submittedName>
</protein>
<evidence type="ECO:0000313" key="3">
    <source>
        <dbReference type="Proteomes" id="UP001454036"/>
    </source>
</evidence>
<keyword evidence="3" id="KW-1185">Reference proteome</keyword>
<feature type="region of interest" description="Disordered" evidence="1">
    <location>
        <begin position="1"/>
        <end position="23"/>
    </location>
</feature>
<proteinExistence type="predicted"/>
<gene>
    <name evidence="2" type="ORF">LIER_31897</name>
</gene>